<accession>A0A431U219</accession>
<dbReference type="SUPFAM" id="SSF47336">
    <property type="entry name" value="ACP-like"/>
    <property type="match status" value="1"/>
</dbReference>
<dbReference type="EMBL" id="RXOF01000007">
    <property type="protein sequence ID" value="RTQ49225.1"/>
    <property type="molecule type" value="Genomic_DNA"/>
</dbReference>
<evidence type="ECO:0000313" key="2">
    <source>
        <dbReference type="EMBL" id="RTQ49225.1"/>
    </source>
</evidence>
<dbReference type="PROSITE" id="PS50075">
    <property type="entry name" value="CARRIER"/>
    <property type="match status" value="1"/>
</dbReference>
<feature type="domain" description="Carrier" evidence="1">
    <location>
        <begin position="1"/>
        <end position="42"/>
    </location>
</feature>
<evidence type="ECO:0000259" key="1">
    <source>
        <dbReference type="PROSITE" id="PS50075"/>
    </source>
</evidence>
<proteinExistence type="predicted"/>
<dbReference type="Proteomes" id="UP000282184">
    <property type="component" value="Unassembled WGS sequence"/>
</dbReference>
<dbReference type="Gene3D" id="1.10.1200.10">
    <property type="entry name" value="ACP-like"/>
    <property type="match status" value="1"/>
</dbReference>
<name>A0A431U219_9BACT</name>
<keyword evidence="3" id="KW-1185">Reference proteome</keyword>
<dbReference type="AlphaFoldDB" id="A0A431U219"/>
<organism evidence="2 3">
    <name type="scientific">Hymenobacter gummosus</name>
    <dbReference type="NCBI Taxonomy" id="1776032"/>
    <lineage>
        <taxon>Bacteria</taxon>
        <taxon>Pseudomonadati</taxon>
        <taxon>Bacteroidota</taxon>
        <taxon>Cytophagia</taxon>
        <taxon>Cytophagales</taxon>
        <taxon>Hymenobacteraceae</taxon>
        <taxon>Hymenobacter</taxon>
    </lineage>
</organism>
<evidence type="ECO:0000313" key="3">
    <source>
        <dbReference type="Proteomes" id="UP000282184"/>
    </source>
</evidence>
<gene>
    <name evidence="2" type="ORF">EJV47_13850</name>
</gene>
<dbReference type="InterPro" id="IPR036736">
    <property type="entry name" value="ACP-like_sf"/>
</dbReference>
<sequence>MSLDTVELIAAVEDFFAFKIPDTEAEQMGTVQQIADGVCRLRGGGATTPSRIRHGCHAAIRRELQAALRLAQRPDTAVPLAQVLPAAAAHWNPVLAQLAARTGWQLPSFTDPRPPATSWLGRLFRAEPGRWPDWRLATVGDLVDWTVSLNYARFYHGPDATLPYDVLRIVVGIVAERAGVAVWEIRPEDSITNDLGLD</sequence>
<reference evidence="2 3" key="1">
    <citation type="submission" date="2018-12" db="EMBL/GenBank/DDBJ databases">
        <title>Hymenobacter gummosus sp. nov., isolated from a spring.</title>
        <authorList>
            <person name="Nie L."/>
        </authorList>
    </citation>
    <scope>NUCLEOTIDE SEQUENCE [LARGE SCALE GENOMIC DNA]</scope>
    <source>
        <strain evidence="2 3">KCTC 52166</strain>
    </source>
</reference>
<protein>
    <recommendedName>
        <fullName evidence="1">Carrier domain-containing protein</fullName>
    </recommendedName>
</protein>
<dbReference type="RefSeq" id="WP_126693756.1">
    <property type="nucleotide sequence ID" value="NZ_RXOF01000007.1"/>
</dbReference>
<dbReference type="OrthoDB" id="883085at2"/>
<dbReference type="InterPro" id="IPR009081">
    <property type="entry name" value="PP-bd_ACP"/>
</dbReference>
<comment type="caution">
    <text evidence="2">The sequence shown here is derived from an EMBL/GenBank/DDBJ whole genome shotgun (WGS) entry which is preliminary data.</text>
</comment>